<evidence type="ECO:0000313" key="1">
    <source>
        <dbReference type="EMBL" id="SHF90148.1"/>
    </source>
</evidence>
<dbReference type="EMBL" id="FQWF01000001">
    <property type="protein sequence ID" value="SHF90148.1"/>
    <property type="molecule type" value="Genomic_DNA"/>
</dbReference>
<name>A0A1M5FFA5_9FLAO</name>
<gene>
    <name evidence="1" type="ORF">SAMN05444372_101106</name>
</gene>
<protein>
    <submittedName>
        <fullName evidence="1">Uncharacterized protein</fullName>
    </submittedName>
</protein>
<keyword evidence="2" id="KW-1185">Reference proteome</keyword>
<dbReference type="Proteomes" id="UP000184020">
    <property type="component" value="Unassembled WGS sequence"/>
</dbReference>
<proteinExistence type="predicted"/>
<dbReference type="AlphaFoldDB" id="A0A1M5FFA5"/>
<reference evidence="2" key="1">
    <citation type="submission" date="2016-11" db="EMBL/GenBank/DDBJ databases">
        <authorList>
            <person name="Varghese N."/>
            <person name="Submissions S."/>
        </authorList>
    </citation>
    <scope>NUCLEOTIDE SEQUENCE [LARGE SCALE GENOMIC DNA]</scope>
    <source>
        <strain evidence="2">DSM 17659</strain>
    </source>
</reference>
<organism evidence="1 2">
    <name type="scientific">Flavobacterium micromati</name>
    <dbReference type="NCBI Taxonomy" id="229205"/>
    <lineage>
        <taxon>Bacteria</taxon>
        <taxon>Pseudomonadati</taxon>
        <taxon>Bacteroidota</taxon>
        <taxon>Flavobacteriia</taxon>
        <taxon>Flavobacteriales</taxon>
        <taxon>Flavobacteriaceae</taxon>
        <taxon>Flavobacterium</taxon>
    </lineage>
</organism>
<evidence type="ECO:0000313" key="2">
    <source>
        <dbReference type="Proteomes" id="UP000184020"/>
    </source>
</evidence>
<dbReference type="STRING" id="229205.SAMN05444372_101106"/>
<accession>A0A1M5FFA5</accession>
<sequence length="71" mass="7866">MIKIAANDAPTIFAKTSRRSARLVTVNAFCAISIAIPKKRENANEKSTDFLSAWFNALLLKNKKQSVVNTK</sequence>